<evidence type="ECO:0000313" key="1">
    <source>
        <dbReference type="EMBL" id="KAG0117480.1"/>
    </source>
</evidence>
<name>A0A835TTC3_9PASS</name>
<dbReference type="EMBL" id="JADDUC010000138">
    <property type="protein sequence ID" value="KAG0117480.1"/>
    <property type="molecule type" value="Genomic_DNA"/>
</dbReference>
<dbReference type="EMBL" id="JADDUC020000002">
    <property type="protein sequence ID" value="KAI1241610.1"/>
    <property type="molecule type" value="Genomic_DNA"/>
</dbReference>
<accession>A0A835TTC3</accession>
<evidence type="ECO:0000313" key="3">
    <source>
        <dbReference type="Proteomes" id="UP000618051"/>
    </source>
</evidence>
<keyword evidence="3" id="KW-1185">Reference proteome</keyword>
<sequence>MDDGNLTMRQGRFSCCVSATAVLQSQRRSVLPQDYWDSGGGCCCPSWAGGGFWRVSVVPVSAAMCPTEDVGRDPAIADQLPWISLTPQESFA</sequence>
<evidence type="ECO:0000313" key="2">
    <source>
        <dbReference type="EMBL" id="KAI1241610.1"/>
    </source>
</evidence>
<reference evidence="2 3" key="2">
    <citation type="journal article" date="2021" name="J. Hered.">
        <title>Feather Gene Expression Elucidates the Developmental Basis of Plumage Iridescence in African Starlings.</title>
        <authorList>
            <person name="Rubenstein D.R."/>
            <person name="Corvelo A."/>
            <person name="MacManes M.D."/>
            <person name="Maia R."/>
            <person name="Narzisi G."/>
            <person name="Rousaki A."/>
            <person name="Vandenabeele P."/>
            <person name="Shawkey M.D."/>
            <person name="Solomon J."/>
        </authorList>
    </citation>
    <scope>NUCLEOTIDE SEQUENCE [LARGE SCALE GENOMIC DNA]</scope>
    <source>
        <strain evidence="2">SS15</strain>
    </source>
</reference>
<gene>
    <name evidence="2" type="ORF">IHE44_0005090</name>
    <name evidence="1" type="ORF">IHE44_002575</name>
</gene>
<organism evidence="1">
    <name type="scientific">Lamprotornis superbus</name>
    <dbReference type="NCBI Taxonomy" id="245042"/>
    <lineage>
        <taxon>Eukaryota</taxon>
        <taxon>Metazoa</taxon>
        <taxon>Chordata</taxon>
        <taxon>Craniata</taxon>
        <taxon>Vertebrata</taxon>
        <taxon>Euteleostomi</taxon>
        <taxon>Archelosauria</taxon>
        <taxon>Archosauria</taxon>
        <taxon>Dinosauria</taxon>
        <taxon>Saurischia</taxon>
        <taxon>Theropoda</taxon>
        <taxon>Coelurosauria</taxon>
        <taxon>Aves</taxon>
        <taxon>Neognathae</taxon>
        <taxon>Neoaves</taxon>
        <taxon>Telluraves</taxon>
        <taxon>Australaves</taxon>
        <taxon>Passeriformes</taxon>
        <taxon>Sturnidae</taxon>
        <taxon>Lamprotornis</taxon>
    </lineage>
</organism>
<reference evidence="2" key="3">
    <citation type="submission" date="2022-01" db="EMBL/GenBank/DDBJ databases">
        <authorList>
            <person name="Rubenstein D.R."/>
        </authorList>
    </citation>
    <scope>NUCLEOTIDE SEQUENCE</scope>
    <source>
        <strain evidence="2">SS15</strain>
        <tissue evidence="2">Liver</tissue>
    </source>
</reference>
<dbReference type="Proteomes" id="UP000618051">
    <property type="component" value="Unassembled WGS sequence"/>
</dbReference>
<dbReference type="AlphaFoldDB" id="A0A835TTC3"/>
<protein>
    <submittedName>
        <fullName evidence="1">Uncharacterized protein</fullName>
    </submittedName>
</protein>
<reference evidence="1" key="1">
    <citation type="submission" date="2020-10" db="EMBL/GenBank/DDBJ databases">
        <title>Feather gene expression reveals the developmental basis of iridescence in African starlings.</title>
        <authorList>
            <person name="Rubenstein D.R."/>
        </authorList>
    </citation>
    <scope>NUCLEOTIDE SEQUENCE</scope>
    <source>
        <strain evidence="1">SS15</strain>
        <tissue evidence="1">Liver</tissue>
    </source>
</reference>
<comment type="caution">
    <text evidence="1">The sequence shown here is derived from an EMBL/GenBank/DDBJ whole genome shotgun (WGS) entry which is preliminary data.</text>
</comment>
<proteinExistence type="predicted"/>